<feature type="transmembrane region" description="Helical" evidence="2">
    <location>
        <begin position="59"/>
        <end position="77"/>
    </location>
</feature>
<evidence type="ECO:0000313" key="3">
    <source>
        <dbReference type="EMBL" id="BCR04157.1"/>
    </source>
</evidence>
<evidence type="ECO:0000256" key="2">
    <source>
        <dbReference type="SAM" id="Phobius"/>
    </source>
</evidence>
<reference evidence="3 4" key="2">
    <citation type="journal article" date="2021" name="Int. J. Syst. Evol. Microbiol.">
        <title>Isolation and Polyphasic Characterization of Desulfuromonas versatilis sp. Nov., an Electrogenic Bacteria Capable of Versatile Metabolism Isolated from a Graphene Oxide-Reducing Enrichment Culture.</title>
        <authorList>
            <person name="Xie L."/>
            <person name="Yoshida N."/>
            <person name="Ishii S."/>
            <person name="Meng L."/>
        </authorList>
    </citation>
    <scope>NUCLEOTIDE SEQUENCE [LARGE SCALE GENOMIC DNA]</scope>
    <source>
        <strain evidence="3 4">NIT-T3</strain>
    </source>
</reference>
<feature type="compositionally biased region" description="Low complexity" evidence="1">
    <location>
        <begin position="10"/>
        <end position="20"/>
    </location>
</feature>
<feature type="region of interest" description="Disordered" evidence="1">
    <location>
        <begin position="1"/>
        <end position="20"/>
    </location>
</feature>
<evidence type="ECO:0000313" key="4">
    <source>
        <dbReference type="Proteomes" id="UP001319827"/>
    </source>
</evidence>
<protein>
    <submittedName>
        <fullName evidence="3">Uncharacterized protein</fullName>
    </submittedName>
</protein>
<proteinExistence type="predicted"/>
<keyword evidence="2" id="KW-0472">Membrane</keyword>
<accession>A0ABM8HTX8</accession>
<name>A0ABM8HTX8_9BACT</name>
<dbReference type="EMBL" id="AP024355">
    <property type="protein sequence ID" value="BCR04157.1"/>
    <property type="molecule type" value="Genomic_DNA"/>
</dbReference>
<keyword evidence="2" id="KW-1133">Transmembrane helix</keyword>
<organism evidence="3 4">
    <name type="scientific">Desulfuromonas versatilis</name>
    <dbReference type="NCBI Taxonomy" id="2802975"/>
    <lineage>
        <taxon>Bacteria</taxon>
        <taxon>Pseudomonadati</taxon>
        <taxon>Thermodesulfobacteriota</taxon>
        <taxon>Desulfuromonadia</taxon>
        <taxon>Desulfuromonadales</taxon>
        <taxon>Desulfuromonadaceae</taxon>
        <taxon>Desulfuromonas</taxon>
    </lineage>
</organism>
<evidence type="ECO:0000256" key="1">
    <source>
        <dbReference type="SAM" id="MobiDB-lite"/>
    </source>
</evidence>
<dbReference type="Proteomes" id="UP001319827">
    <property type="component" value="Chromosome"/>
</dbReference>
<feature type="transmembrane region" description="Helical" evidence="2">
    <location>
        <begin position="34"/>
        <end position="53"/>
    </location>
</feature>
<keyword evidence="2" id="KW-0812">Transmembrane</keyword>
<gene>
    <name evidence="3" type="ORF">DESUT3_12260</name>
</gene>
<reference evidence="3 4" key="1">
    <citation type="journal article" date="2016" name="C (Basel)">
        <title>Selective Growth of and Electricity Production by Marine Exoelectrogenic Bacteria in Self-Aggregated Hydrogel of Microbially Reduced Graphene Oxide.</title>
        <authorList>
            <person name="Yoshida N."/>
            <person name="Goto Y."/>
            <person name="Miyata Y."/>
        </authorList>
    </citation>
    <scope>NUCLEOTIDE SEQUENCE [LARGE SCALE GENOMIC DNA]</scope>
    <source>
        <strain evidence="3 4">NIT-T3</strain>
    </source>
</reference>
<sequence>MSQVPERDPAPACAGSAPPAKGVDMKSWFTRKRLAMGFAVLGVVLMGVDLMLTRNFFTHIGELMGASLLCFVIGILLDRQPAGQTRLGKSPEAR</sequence>
<keyword evidence="4" id="KW-1185">Reference proteome</keyword>